<dbReference type="InterPro" id="IPR025657">
    <property type="entry name" value="RadC_JAB"/>
</dbReference>
<dbReference type="NCBIfam" id="NF000642">
    <property type="entry name" value="PRK00024.1"/>
    <property type="match status" value="1"/>
</dbReference>
<proteinExistence type="inferred from homology"/>
<dbReference type="SUPFAM" id="SSF102712">
    <property type="entry name" value="JAB1/MPN domain"/>
    <property type="match status" value="1"/>
</dbReference>
<dbReference type="GeneID" id="93122523"/>
<sequence length="227" mass="25090">MQEDKPFVWPQGLPPREKLLLLGAASLSDQELLALFLRTGVPGMHVFQLAQQLLIRFGSLQGILQADVDTFCATPGLGVAKFAQLQAVLELSRRVLQHRMSEVSAMTSPDLTALFLQNLFAALEREAFVVLFLDNQHRVIRSEQMFSGTINCVDVYPREIVREALKLNAVALILAHNHPSGNPEPSVADRLLTARVAKACALVDIQVLDHMVIGCGQRVSFAERGWI</sequence>
<feature type="domain" description="MPN" evidence="7">
    <location>
        <begin position="105"/>
        <end position="227"/>
    </location>
</feature>
<evidence type="ECO:0000313" key="9">
    <source>
        <dbReference type="Proteomes" id="UP000219788"/>
    </source>
</evidence>
<dbReference type="Proteomes" id="UP000219788">
    <property type="component" value="Unassembled WGS sequence"/>
</dbReference>
<dbReference type="Pfam" id="PF04002">
    <property type="entry name" value="RadC"/>
    <property type="match status" value="1"/>
</dbReference>
<organism evidence="8 9">
    <name type="scientific">Edwardsiella tarda</name>
    <dbReference type="NCBI Taxonomy" id="636"/>
    <lineage>
        <taxon>Bacteria</taxon>
        <taxon>Pseudomonadati</taxon>
        <taxon>Pseudomonadota</taxon>
        <taxon>Gammaproteobacteria</taxon>
        <taxon>Enterobacterales</taxon>
        <taxon>Hafniaceae</taxon>
        <taxon>Edwardsiella</taxon>
    </lineage>
</organism>
<name>A0A2A7TY78_EDWTA</name>
<dbReference type="PROSITE" id="PS50249">
    <property type="entry name" value="MPN"/>
    <property type="match status" value="1"/>
</dbReference>
<keyword evidence="3" id="KW-0378">Hydrolase</keyword>
<reference evidence="9" key="1">
    <citation type="submission" date="2017-09" db="EMBL/GenBank/DDBJ databases">
        <title>FDA dAtabase for Regulatory Grade micrObial Sequences (FDA-ARGOS): Supporting development and validation of Infectious Disease Dx tests.</title>
        <authorList>
            <person name="Goldberg B."/>
            <person name="Campos J."/>
            <person name="Tallon L."/>
            <person name="Sadzewicz L."/>
            <person name="Ott S."/>
            <person name="Zhao X."/>
            <person name="Nagaraj S."/>
            <person name="Vavikolanu K."/>
            <person name="Aluvathingal J."/>
            <person name="Nadendla S."/>
            <person name="Geyer C."/>
            <person name="Sichtig H."/>
        </authorList>
    </citation>
    <scope>NUCLEOTIDE SEQUENCE [LARGE SCALE GENOMIC DNA]</scope>
    <source>
        <strain evidence="9">FDAARGOS_370</strain>
    </source>
</reference>
<dbReference type="SUPFAM" id="SSF47781">
    <property type="entry name" value="RuvA domain 2-like"/>
    <property type="match status" value="1"/>
</dbReference>
<dbReference type="Gene3D" id="3.40.140.10">
    <property type="entry name" value="Cytidine Deaminase, domain 2"/>
    <property type="match status" value="1"/>
</dbReference>
<dbReference type="Pfam" id="PF20582">
    <property type="entry name" value="UPF0758_N"/>
    <property type="match status" value="1"/>
</dbReference>
<dbReference type="OrthoDB" id="9804482at2"/>
<keyword evidence="5" id="KW-0482">Metalloprotease</keyword>
<dbReference type="PROSITE" id="PS01302">
    <property type="entry name" value="UPF0758"/>
    <property type="match status" value="1"/>
</dbReference>
<dbReference type="GO" id="GO:0046872">
    <property type="term" value="F:metal ion binding"/>
    <property type="evidence" value="ECO:0007669"/>
    <property type="project" value="UniProtKB-KW"/>
</dbReference>
<dbReference type="HAMAP" id="MF_00018">
    <property type="entry name" value="UPF0758_YicR"/>
    <property type="match status" value="1"/>
</dbReference>
<accession>A0A2A7TY78</accession>
<evidence type="ECO:0000256" key="5">
    <source>
        <dbReference type="ARBA" id="ARBA00023049"/>
    </source>
</evidence>
<dbReference type="NCBIfam" id="TIGR00608">
    <property type="entry name" value="radc"/>
    <property type="match status" value="1"/>
</dbReference>
<dbReference type="RefSeq" id="WP_005290057.1">
    <property type="nucleotide sequence ID" value="NZ_AP028090.1"/>
</dbReference>
<dbReference type="InterPro" id="IPR022820">
    <property type="entry name" value="UPF0758_YicR"/>
</dbReference>
<protein>
    <recommendedName>
        <fullName evidence="6">UPF0758 protein CRM76_03710</fullName>
    </recommendedName>
</protein>
<dbReference type="InterPro" id="IPR010994">
    <property type="entry name" value="RuvA_2-like"/>
</dbReference>
<dbReference type="InterPro" id="IPR020891">
    <property type="entry name" value="UPF0758_CS"/>
</dbReference>
<gene>
    <name evidence="8" type="ORF">CRM76_03710</name>
</gene>
<dbReference type="GO" id="GO:0006508">
    <property type="term" value="P:proteolysis"/>
    <property type="evidence" value="ECO:0007669"/>
    <property type="project" value="UniProtKB-KW"/>
</dbReference>
<dbReference type="Gene3D" id="1.10.150.20">
    <property type="entry name" value="5' to 3' exonuclease, C-terminal subdomain"/>
    <property type="match status" value="1"/>
</dbReference>
<dbReference type="EMBL" id="PDDV01000013">
    <property type="protein sequence ID" value="PEH71116.1"/>
    <property type="molecule type" value="Genomic_DNA"/>
</dbReference>
<dbReference type="InterPro" id="IPR037518">
    <property type="entry name" value="MPN"/>
</dbReference>
<keyword evidence="1" id="KW-0645">Protease</keyword>
<dbReference type="PANTHER" id="PTHR30471">
    <property type="entry name" value="DNA REPAIR PROTEIN RADC"/>
    <property type="match status" value="1"/>
</dbReference>
<evidence type="ECO:0000256" key="3">
    <source>
        <dbReference type="ARBA" id="ARBA00022801"/>
    </source>
</evidence>
<evidence type="ECO:0000256" key="6">
    <source>
        <dbReference type="HAMAP-Rule" id="MF_00018"/>
    </source>
</evidence>
<comment type="caution">
    <text evidence="8">The sequence shown here is derived from an EMBL/GenBank/DDBJ whole genome shotgun (WGS) entry which is preliminary data.</text>
</comment>
<evidence type="ECO:0000256" key="4">
    <source>
        <dbReference type="ARBA" id="ARBA00022833"/>
    </source>
</evidence>
<dbReference type="InterPro" id="IPR001405">
    <property type="entry name" value="UPF0758"/>
</dbReference>
<dbReference type="PANTHER" id="PTHR30471:SF3">
    <property type="entry name" value="UPF0758 PROTEIN YEES-RELATED"/>
    <property type="match status" value="1"/>
</dbReference>
<evidence type="ECO:0000256" key="2">
    <source>
        <dbReference type="ARBA" id="ARBA00022723"/>
    </source>
</evidence>
<dbReference type="InterPro" id="IPR046778">
    <property type="entry name" value="UPF0758_N"/>
</dbReference>
<keyword evidence="4" id="KW-0862">Zinc</keyword>
<evidence type="ECO:0000259" key="7">
    <source>
        <dbReference type="PROSITE" id="PS50249"/>
    </source>
</evidence>
<comment type="similarity">
    <text evidence="6">Belongs to the UPF0758 family. YicR subfamily.</text>
</comment>
<evidence type="ECO:0000256" key="1">
    <source>
        <dbReference type="ARBA" id="ARBA00022670"/>
    </source>
</evidence>
<dbReference type="GO" id="GO:0008237">
    <property type="term" value="F:metallopeptidase activity"/>
    <property type="evidence" value="ECO:0007669"/>
    <property type="project" value="UniProtKB-KW"/>
</dbReference>
<dbReference type="STRING" id="636.AAW15_15640"/>
<keyword evidence="2" id="KW-0479">Metal-binding</keyword>
<evidence type="ECO:0000313" key="8">
    <source>
        <dbReference type="EMBL" id="PEH71116.1"/>
    </source>
</evidence>
<dbReference type="CDD" id="cd08071">
    <property type="entry name" value="MPN_DUF2466"/>
    <property type="match status" value="1"/>
</dbReference>
<dbReference type="AlphaFoldDB" id="A0A2A7TY78"/>